<feature type="domain" description="NAD-dependent epimerase/dehydratase" evidence="2">
    <location>
        <begin position="3"/>
        <end position="145"/>
    </location>
</feature>
<dbReference type="InterPro" id="IPR001509">
    <property type="entry name" value="Epimerase_deHydtase"/>
</dbReference>
<dbReference type="SUPFAM" id="SSF51735">
    <property type="entry name" value="NAD(P)-binding Rossmann-fold domains"/>
    <property type="match status" value="1"/>
</dbReference>
<dbReference type="PANTHER" id="PTHR12126">
    <property type="entry name" value="NADH-UBIQUINONE OXIDOREDUCTASE 39 KDA SUBUNIT-RELATED"/>
    <property type="match status" value="1"/>
</dbReference>
<evidence type="ECO:0000256" key="1">
    <source>
        <dbReference type="SAM" id="MobiDB-lite"/>
    </source>
</evidence>
<evidence type="ECO:0000313" key="3">
    <source>
        <dbReference type="EMBL" id="KAJ1680512.1"/>
    </source>
</evidence>
<dbReference type="OrthoDB" id="419598at2759"/>
<protein>
    <recommendedName>
        <fullName evidence="2">NAD-dependent epimerase/dehydratase domain-containing protein</fullName>
    </recommendedName>
</protein>
<evidence type="ECO:0000313" key="4">
    <source>
        <dbReference type="Proteomes" id="UP001151287"/>
    </source>
</evidence>
<sequence length="304" mass="32895">MRVAITGGTGFVGRHLADRLGPADTVVISRRTGVAIDDVDALTEAFRGCDAVAHCAGINREIGGQTFRRVHVEGTVAVLEAARRAGVHRIVLLSFLRARPGTRSGYHQTKWEAEELVRASGLEFTVLKSGMIYGSGDHMVDHVTRAVRTFPVFATVGFHERRARPLPIADAVDVLVAALEGRMPHHTVALMGAEELELGAAVRRIAKVAGGHPLYIPAPVWAIRALAQVTEWLMVTPLVAKAQAMMLAEGVTEAAPPAPEPPPELRPSRPFSEDSIREAMPDGGFGLRDLRVVHRIIEHRRPAS</sequence>
<keyword evidence="4" id="KW-1185">Reference proteome</keyword>
<dbReference type="GO" id="GO:0044877">
    <property type="term" value="F:protein-containing complex binding"/>
    <property type="evidence" value="ECO:0007669"/>
    <property type="project" value="TreeGrafter"/>
</dbReference>
<dbReference type="Gene3D" id="3.40.50.720">
    <property type="entry name" value="NAD(P)-binding Rossmann-like Domain"/>
    <property type="match status" value="1"/>
</dbReference>
<dbReference type="Pfam" id="PF01370">
    <property type="entry name" value="Epimerase"/>
    <property type="match status" value="1"/>
</dbReference>
<feature type="region of interest" description="Disordered" evidence="1">
    <location>
        <begin position="253"/>
        <end position="279"/>
    </location>
</feature>
<dbReference type="EMBL" id="JAMQYH010001469">
    <property type="protein sequence ID" value="KAJ1680512.1"/>
    <property type="molecule type" value="Genomic_DNA"/>
</dbReference>
<dbReference type="InterPro" id="IPR036291">
    <property type="entry name" value="NAD(P)-bd_dom_sf"/>
</dbReference>
<proteinExistence type="predicted"/>
<accession>A0A9P9Z1I1</accession>
<dbReference type="InterPro" id="IPR051207">
    <property type="entry name" value="ComplexI_NDUFA9_subunit"/>
</dbReference>
<name>A0A9P9Z1I1_9POAL</name>
<comment type="caution">
    <text evidence="3">The sequence shown here is derived from an EMBL/GenBank/DDBJ whole genome shotgun (WGS) entry which is preliminary data.</text>
</comment>
<feature type="compositionally biased region" description="Pro residues" evidence="1">
    <location>
        <begin position="256"/>
        <end position="265"/>
    </location>
</feature>
<evidence type="ECO:0000259" key="2">
    <source>
        <dbReference type="Pfam" id="PF01370"/>
    </source>
</evidence>
<dbReference type="Proteomes" id="UP001151287">
    <property type="component" value="Unassembled WGS sequence"/>
</dbReference>
<gene>
    <name evidence="3" type="ORF">LUZ63_024274</name>
</gene>
<organism evidence="3 4">
    <name type="scientific">Rhynchospora breviuscula</name>
    <dbReference type="NCBI Taxonomy" id="2022672"/>
    <lineage>
        <taxon>Eukaryota</taxon>
        <taxon>Viridiplantae</taxon>
        <taxon>Streptophyta</taxon>
        <taxon>Embryophyta</taxon>
        <taxon>Tracheophyta</taxon>
        <taxon>Spermatophyta</taxon>
        <taxon>Magnoliopsida</taxon>
        <taxon>Liliopsida</taxon>
        <taxon>Poales</taxon>
        <taxon>Cyperaceae</taxon>
        <taxon>Cyperoideae</taxon>
        <taxon>Rhynchosporeae</taxon>
        <taxon>Rhynchospora</taxon>
    </lineage>
</organism>
<reference evidence="3" key="1">
    <citation type="journal article" date="2022" name="Cell">
        <title>Repeat-based holocentromeres influence genome architecture and karyotype evolution.</title>
        <authorList>
            <person name="Hofstatter P.G."/>
            <person name="Thangavel G."/>
            <person name="Lux T."/>
            <person name="Neumann P."/>
            <person name="Vondrak T."/>
            <person name="Novak P."/>
            <person name="Zhang M."/>
            <person name="Costa L."/>
            <person name="Castellani M."/>
            <person name="Scott A."/>
            <person name="Toegelov H."/>
            <person name="Fuchs J."/>
            <person name="Mata-Sucre Y."/>
            <person name="Dias Y."/>
            <person name="Vanzela A.L.L."/>
            <person name="Huettel B."/>
            <person name="Almeida C.C.S."/>
            <person name="Simkova H."/>
            <person name="Souza G."/>
            <person name="Pedrosa-Harand A."/>
            <person name="Macas J."/>
            <person name="Mayer K.F.X."/>
            <person name="Houben A."/>
            <person name="Marques A."/>
        </authorList>
    </citation>
    <scope>NUCLEOTIDE SEQUENCE</scope>
    <source>
        <strain evidence="3">RhyBre1mFocal</strain>
    </source>
</reference>
<dbReference type="PANTHER" id="PTHR12126:SF11">
    <property type="entry name" value="NADH DEHYDROGENASE [UBIQUINONE] 1 ALPHA SUBCOMPLEX SUBUNIT 9, MITOCHONDRIAL"/>
    <property type="match status" value="1"/>
</dbReference>
<dbReference type="AlphaFoldDB" id="A0A9P9Z1I1"/>